<proteinExistence type="predicted"/>
<reference evidence="1 2" key="1">
    <citation type="submission" date="2022-03" db="EMBL/GenBank/DDBJ databases">
        <title>Novel taxa within the pig intestine.</title>
        <authorList>
            <person name="Wylensek D."/>
            <person name="Bishof K."/>
            <person name="Afrizal A."/>
            <person name="Clavel T."/>
        </authorList>
    </citation>
    <scope>NUCLEOTIDE SEQUENCE [LARGE SCALE GENOMIC DNA]</scope>
    <source>
        <strain evidence="1 2">CLA-KB-P66</strain>
    </source>
</reference>
<accession>A0ABU4WIJ9</accession>
<dbReference type="RefSeq" id="WP_370397546.1">
    <property type="nucleotide sequence ID" value="NZ_JALBUT010000009.1"/>
</dbReference>
<comment type="caution">
    <text evidence="1">The sequence shown here is derived from an EMBL/GenBank/DDBJ whole genome shotgun (WGS) entry which is preliminary data.</text>
</comment>
<name>A0ABU4WIJ9_9BACT</name>
<protein>
    <recommendedName>
        <fullName evidence="3">Lipoprotein</fullName>
    </recommendedName>
</protein>
<organism evidence="1 2">
    <name type="scientific">Intestinicryptomonas porci</name>
    <dbReference type="NCBI Taxonomy" id="2926320"/>
    <lineage>
        <taxon>Bacteria</taxon>
        <taxon>Pseudomonadati</taxon>
        <taxon>Verrucomicrobiota</taxon>
        <taxon>Opitutia</taxon>
        <taxon>Opitutales</taxon>
        <taxon>Intestinicryptomonaceae</taxon>
        <taxon>Intestinicryptomonas</taxon>
    </lineage>
</organism>
<gene>
    <name evidence="1" type="ORF">MOX91_07885</name>
</gene>
<evidence type="ECO:0008006" key="3">
    <source>
        <dbReference type="Google" id="ProtNLM"/>
    </source>
</evidence>
<dbReference type="PROSITE" id="PS51257">
    <property type="entry name" value="PROKAR_LIPOPROTEIN"/>
    <property type="match status" value="1"/>
</dbReference>
<evidence type="ECO:0000313" key="1">
    <source>
        <dbReference type="EMBL" id="MDX8416093.1"/>
    </source>
</evidence>
<dbReference type="EMBL" id="JALBUT010000009">
    <property type="protein sequence ID" value="MDX8416093.1"/>
    <property type="molecule type" value="Genomic_DNA"/>
</dbReference>
<evidence type="ECO:0000313" key="2">
    <source>
        <dbReference type="Proteomes" id="UP001275932"/>
    </source>
</evidence>
<sequence>MEKIRVIVCIMAAGLCAMLAGCGESGSKKWRLDNNDLTHVERAWLEEGIKIREKAQKTGDWSTIDWPNFLIMFPQDAKKCEKAGGFEKFTGWDWSRLIAQEPRFEKQCEKFGGWAKMSNSNWISLLSENESFMKKADELDIWKNFSAKDWQYALSTKKPYLKDKCDKLDGWKHFDLPAWMQMIKEDGKFLEYAQERKLFDCLSADQWISILISEEDPKFLEIAKHKGIFKNFNSENWYDILSKKPEFVPYFKEVASFDIFTDKDLYKLYITVSNLRNEIFKLGRIDVDDAAEMENIIAKFQSRFDGNRRSFYSRDRGISGAELAVVFEMFPDYAISKLNEGAIKSFDKSVFVDLFSRCDKSVFDGILEKYAYAIAWKKISLSQWFAIVASQESGYDLFKKNVDIKTVSGAAIKAAMSDNVKNFAYLFEKHDMGRELSKNQWVEIFAKVQNSNSDFEASKKLLEILTGRKINSYRDLELAAIEMENMSEAEKLDALNRAANSNAAAGKEDKLLGLLKGKKQASDEAKKEEQKPFDIVEIAKKCGVFEQFSREDWLKATSGEYKDKIIEEYFRLNKDKPSQEWIEELVQLRPVEIFNLWEKLQTNHWKKFFSDFDEAIGKLEDKTSRSRSGDGESENVLAQGRKTFNELFAKADEHKAFEKFDDLRFLLDYAFKYPAAKECAKKYVKKEIWQDYFSANANDDEICEYFKEEILALNNADVIQIINSDGKVSENAKRRFKSKREIRQYNERRRNRGYQKGNLLPILKIYDVNKLSFDELLAIIDKCPTAILEYKNFVNLTEEQQNALISKKVFFNADFARKMENDKEFADVLPDEKNYALHDLHTDSLRLQYGLQPGFKNFNRYDFEQICYKLENGYGSYRGDPQPVFEKIFKLYLYYIAAENGSALAWWKIGEYYENNPPFFWENYKRFAEKPDKDFCQKFYKKAKELGYDPGNK</sequence>
<keyword evidence="2" id="KW-1185">Reference proteome</keyword>
<dbReference type="Proteomes" id="UP001275932">
    <property type="component" value="Unassembled WGS sequence"/>
</dbReference>